<sequence>MKAAVYLGPGKIEIQKMPVPEIEEDEVLLQVKACAICGTDVRIYSFGQKNVKPPHIIGHEVAGVISEVGRRIKGYRKGERVILVTSVGCGRCEMCLQGRPNLCPENRAIGYYYSGGFAEYMKVPAEAVRQGNILPIPDSLSFVEATLAEPLSCCINGQEYLNIGMGDTVVVIGTGPIGCMHAELAKISGATKVIVADLSEERLNFARRIGADVYVNSQRESLKEKVMKETEGAGADVVITACPSPEAQEEALEIIKTRGRISFFGGLPHEKSKISFDSNIVHYKEVSVFGSFASYAFQYKKALSLLASKRIRAERFITHKFALEKIEEGIKTVKEGKALKAVVIME</sequence>
<organism evidence="6 7">
    <name type="scientific">Aerophobetes bacterium</name>
    <dbReference type="NCBI Taxonomy" id="2030807"/>
    <lineage>
        <taxon>Bacteria</taxon>
        <taxon>Candidatus Aerophobota</taxon>
    </lineage>
</organism>
<dbReference type="SUPFAM" id="SSF51735">
    <property type="entry name" value="NAD(P)-binding Rossmann-fold domains"/>
    <property type="match status" value="1"/>
</dbReference>
<dbReference type="CDD" id="cd08235">
    <property type="entry name" value="iditol_2_DH_like"/>
    <property type="match status" value="1"/>
</dbReference>
<comment type="similarity">
    <text evidence="4">Belongs to the zinc-containing alcohol dehydrogenase family.</text>
</comment>
<name>A0A497E4B6_UNCAE</name>
<keyword evidence="2 4" id="KW-0862">Zinc</keyword>
<dbReference type="SMART" id="SM00829">
    <property type="entry name" value="PKS_ER"/>
    <property type="match status" value="1"/>
</dbReference>
<evidence type="ECO:0000313" key="7">
    <source>
        <dbReference type="Proteomes" id="UP000279422"/>
    </source>
</evidence>
<comment type="cofactor">
    <cofactor evidence="4">
        <name>Zn(2+)</name>
        <dbReference type="ChEBI" id="CHEBI:29105"/>
    </cofactor>
</comment>
<proteinExistence type="inferred from homology"/>
<evidence type="ECO:0000256" key="1">
    <source>
        <dbReference type="ARBA" id="ARBA00022723"/>
    </source>
</evidence>
<reference evidence="6 7" key="1">
    <citation type="submission" date="2018-06" db="EMBL/GenBank/DDBJ databases">
        <title>Extensive metabolic versatility and redundancy in microbially diverse, dynamic hydrothermal sediments.</title>
        <authorList>
            <person name="Dombrowski N."/>
            <person name="Teske A."/>
            <person name="Baker B.J."/>
        </authorList>
    </citation>
    <scope>NUCLEOTIDE SEQUENCE [LARGE SCALE GENOMIC DNA]</scope>
    <source>
        <strain evidence="6">B47_G16</strain>
    </source>
</reference>
<dbReference type="InterPro" id="IPR011032">
    <property type="entry name" value="GroES-like_sf"/>
</dbReference>
<dbReference type="GO" id="GO:0008270">
    <property type="term" value="F:zinc ion binding"/>
    <property type="evidence" value="ECO:0007669"/>
    <property type="project" value="InterPro"/>
</dbReference>
<protein>
    <submittedName>
        <fullName evidence="6">Alcohol dehydrogenase</fullName>
    </submittedName>
</protein>
<dbReference type="Pfam" id="PF08240">
    <property type="entry name" value="ADH_N"/>
    <property type="match status" value="1"/>
</dbReference>
<dbReference type="Gene3D" id="3.90.180.10">
    <property type="entry name" value="Medium-chain alcohol dehydrogenases, catalytic domain"/>
    <property type="match status" value="1"/>
</dbReference>
<dbReference type="EMBL" id="QMPZ01000194">
    <property type="protein sequence ID" value="RLE07122.1"/>
    <property type="molecule type" value="Genomic_DNA"/>
</dbReference>
<keyword evidence="3" id="KW-0560">Oxidoreductase</keyword>
<dbReference type="Proteomes" id="UP000279422">
    <property type="component" value="Unassembled WGS sequence"/>
</dbReference>
<dbReference type="PANTHER" id="PTHR43401">
    <property type="entry name" value="L-THREONINE 3-DEHYDROGENASE"/>
    <property type="match status" value="1"/>
</dbReference>
<evidence type="ECO:0000313" key="6">
    <source>
        <dbReference type="EMBL" id="RLE07122.1"/>
    </source>
</evidence>
<dbReference type="PROSITE" id="PS00059">
    <property type="entry name" value="ADH_ZINC"/>
    <property type="match status" value="1"/>
</dbReference>
<keyword evidence="1 4" id="KW-0479">Metal-binding</keyword>
<dbReference type="PANTHER" id="PTHR43401:SF2">
    <property type="entry name" value="L-THREONINE 3-DEHYDROGENASE"/>
    <property type="match status" value="1"/>
</dbReference>
<dbReference type="SUPFAM" id="SSF50129">
    <property type="entry name" value="GroES-like"/>
    <property type="match status" value="1"/>
</dbReference>
<dbReference type="GO" id="GO:0016491">
    <property type="term" value="F:oxidoreductase activity"/>
    <property type="evidence" value="ECO:0007669"/>
    <property type="project" value="UniProtKB-KW"/>
</dbReference>
<evidence type="ECO:0000256" key="3">
    <source>
        <dbReference type="ARBA" id="ARBA00023002"/>
    </source>
</evidence>
<dbReference type="InterPro" id="IPR020843">
    <property type="entry name" value="ER"/>
</dbReference>
<evidence type="ECO:0000256" key="4">
    <source>
        <dbReference type="RuleBase" id="RU361277"/>
    </source>
</evidence>
<dbReference type="Gene3D" id="3.40.50.720">
    <property type="entry name" value="NAD(P)-binding Rossmann-like Domain"/>
    <property type="match status" value="1"/>
</dbReference>
<evidence type="ECO:0000259" key="5">
    <source>
        <dbReference type="SMART" id="SM00829"/>
    </source>
</evidence>
<dbReference type="AlphaFoldDB" id="A0A497E4B6"/>
<dbReference type="InterPro" id="IPR036291">
    <property type="entry name" value="NAD(P)-bd_dom_sf"/>
</dbReference>
<dbReference type="Pfam" id="PF00107">
    <property type="entry name" value="ADH_zinc_N"/>
    <property type="match status" value="1"/>
</dbReference>
<feature type="domain" description="Enoyl reductase (ER)" evidence="5">
    <location>
        <begin position="8"/>
        <end position="343"/>
    </location>
</feature>
<gene>
    <name evidence="6" type="ORF">DRJ00_08680</name>
</gene>
<dbReference type="InterPro" id="IPR013154">
    <property type="entry name" value="ADH-like_N"/>
</dbReference>
<dbReference type="InterPro" id="IPR050129">
    <property type="entry name" value="Zn_alcohol_dh"/>
</dbReference>
<dbReference type="InterPro" id="IPR002328">
    <property type="entry name" value="ADH_Zn_CS"/>
</dbReference>
<comment type="caution">
    <text evidence="6">The sequence shown here is derived from an EMBL/GenBank/DDBJ whole genome shotgun (WGS) entry which is preliminary data.</text>
</comment>
<accession>A0A497E4B6</accession>
<evidence type="ECO:0000256" key="2">
    <source>
        <dbReference type="ARBA" id="ARBA00022833"/>
    </source>
</evidence>
<dbReference type="InterPro" id="IPR013149">
    <property type="entry name" value="ADH-like_C"/>
</dbReference>